<accession>A0AAV5MA05</accession>
<evidence type="ECO:0000313" key="1">
    <source>
        <dbReference type="EMBL" id="GKV46318.1"/>
    </source>
</evidence>
<keyword evidence="2" id="KW-1185">Reference proteome</keyword>
<dbReference type="EMBL" id="BPVZ01000206">
    <property type="protein sequence ID" value="GKV46318.1"/>
    <property type="molecule type" value="Genomic_DNA"/>
</dbReference>
<organism evidence="1 2">
    <name type="scientific">Rubroshorea leprosula</name>
    <dbReference type="NCBI Taxonomy" id="152421"/>
    <lineage>
        <taxon>Eukaryota</taxon>
        <taxon>Viridiplantae</taxon>
        <taxon>Streptophyta</taxon>
        <taxon>Embryophyta</taxon>
        <taxon>Tracheophyta</taxon>
        <taxon>Spermatophyta</taxon>
        <taxon>Magnoliopsida</taxon>
        <taxon>eudicotyledons</taxon>
        <taxon>Gunneridae</taxon>
        <taxon>Pentapetalae</taxon>
        <taxon>rosids</taxon>
        <taxon>malvids</taxon>
        <taxon>Malvales</taxon>
        <taxon>Dipterocarpaceae</taxon>
        <taxon>Rubroshorea</taxon>
    </lineage>
</organism>
<sequence>MTASGFTEMVQLLLNNANHANYVKMLLESVEMEADTVSTT</sequence>
<proteinExistence type="predicted"/>
<comment type="caution">
    <text evidence="1">The sequence shown here is derived from an EMBL/GenBank/DDBJ whole genome shotgun (WGS) entry which is preliminary data.</text>
</comment>
<dbReference type="AlphaFoldDB" id="A0AAV5MA05"/>
<gene>
    <name evidence="1" type="ORF">SLEP1_g53304</name>
</gene>
<reference evidence="1 2" key="1">
    <citation type="journal article" date="2021" name="Commun. Biol.">
        <title>The genome of Shorea leprosula (Dipterocarpaceae) highlights the ecological relevance of drought in aseasonal tropical rainforests.</title>
        <authorList>
            <person name="Ng K.K.S."/>
            <person name="Kobayashi M.J."/>
            <person name="Fawcett J.A."/>
            <person name="Hatakeyama M."/>
            <person name="Paape T."/>
            <person name="Ng C.H."/>
            <person name="Ang C.C."/>
            <person name="Tnah L.H."/>
            <person name="Lee C.T."/>
            <person name="Nishiyama T."/>
            <person name="Sese J."/>
            <person name="O'Brien M.J."/>
            <person name="Copetti D."/>
            <person name="Mohd Noor M.I."/>
            <person name="Ong R.C."/>
            <person name="Putra M."/>
            <person name="Sireger I.Z."/>
            <person name="Indrioko S."/>
            <person name="Kosugi Y."/>
            <person name="Izuno A."/>
            <person name="Isagi Y."/>
            <person name="Lee S.L."/>
            <person name="Shimizu K.K."/>
        </authorList>
    </citation>
    <scope>NUCLEOTIDE SEQUENCE [LARGE SCALE GENOMIC DNA]</scope>
    <source>
        <strain evidence="1">214</strain>
    </source>
</reference>
<dbReference type="Proteomes" id="UP001054252">
    <property type="component" value="Unassembled WGS sequence"/>
</dbReference>
<name>A0AAV5MA05_9ROSI</name>
<protein>
    <submittedName>
        <fullName evidence="1">Uncharacterized protein</fullName>
    </submittedName>
</protein>
<evidence type="ECO:0000313" key="2">
    <source>
        <dbReference type="Proteomes" id="UP001054252"/>
    </source>
</evidence>